<feature type="region of interest" description="Disordered" evidence="1">
    <location>
        <begin position="1"/>
        <end position="23"/>
    </location>
</feature>
<keyword evidence="3" id="KW-1185">Reference proteome</keyword>
<feature type="compositionally biased region" description="Polar residues" evidence="1">
    <location>
        <begin position="384"/>
        <end position="409"/>
    </location>
</feature>
<sequence length="512" mass="51835">MKFAKRSNGGRGTQNRAARRKNMRMRKTVAAVAAASTVALGGALVAPPQEAQAASHSILGGTAVDPEGIVRALPGGDILWNGTVITPGVKDFVGDTTSIAVLPLSFAVTFAGQGERATAFSLIGLALATTDASILGIINIPSGQVACLGLLTFASSSTDGTCVNALGVLAGNHNPADQSISGALVNPLGALNLLTSPGDTLGDLIGGIITGDGQSIQKLLTDDFVRLGFSAGGRTGAYGLPSLVSLTSDYGLINPIVVNWLGQTATIFPAIASSTGTPSTPNPGGNVATPNTPNYLGFPDVQFNAFDPSQIIPSISGLSFDNIRFPGENLLALAQLIGDIIGGGGLPTLPFTAGLPTSDPAATSAARTATNSFVTSLQTQLKTGVPSTLNAPQAGTPATQSNVGVPTQARSQVQSVQPQTQQSPTQNWQQRSQTWKEQRQSWAPSWKPPSSQGTGGQNTWSAPSRPQLPFNSVPKSFSGPTGAPSFGTSTPDGTSSAPGGTTGPSSSGGNAN</sequence>
<proteinExistence type="predicted"/>
<organism evidence="2 3">
    <name type="scientific">Gordonia araii NBRC 100433</name>
    <dbReference type="NCBI Taxonomy" id="1073574"/>
    <lineage>
        <taxon>Bacteria</taxon>
        <taxon>Bacillati</taxon>
        <taxon>Actinomycetota</taxon>
        <taxon>Actinomycetes</taxon>
        <taxon>Mycobacteriales</taxon>
        <taxon>Gordoniaceae</taxon>
        <taxon>Gordonia</taxon>
    </lineage>
</organism>
<dbReference type="Proteomes" id="UP000035088">
    <property type="component" value="Unassembled WGS sequence"/>
</dbReference>
<dbReference type="STRING" id="1073574.GOARA_027_00310"/>
<feature type="region of interest" description="Disordered" evidence="1">
    <location>
        <begin position="384"/>
        <end position="512"/>
    </location>
</feature>
<feature type="compositionally biased region" description="Polar residues" evidence="1">
    <location>
        <begin position="440"/>
        <end position="479"/>
    </location>
</feature>
<comment type="caution">
    <text evidence="2">The sequence shown here is derived from an EMBL/GenBank/DDBJ whole genome shotgun (WGS) entry which is preliminary data.</text>
</comment>
<gene>
    <name evidence="2" type="ORF">GOARA_027_00310</name>
</gene>
<evidence type="ECO:0000256" key="1">
    <source>
        <dbReference type="SAM" id="MobiDB-lite"/>
    </source>
</evidence>
<name>G7GZP3_9ACTN</name>
<reference evidence="2 3" key="1">
    <citation type="submission" date="2011-11" db="EMBL/GenBank/DDBJ databases">
        <title>Whole genome shotgun sequence of Gordonia araii NBRC 100433.</title>
        <authorList>
            <person name="Yoshida Y."/>
            <person name="Hosoyama A."/>
            <person name="Tsuchikane K."/>
            <person name="Katsumata H."/>
            <person name="Yamazaki S."/>
            <person name="Fujita N."/>
        </authorList>
    </citation>
    <scope>NUCLEOTIDE SEQUENCE [LARGE SCALE GENOMIC DNA]</scope>
    <source>
        <strain evidence="2 3">NBRC 100433</strain>
    </source>
</reference>
<protein>
    <submittedName>
        <fullName evidence="2">Uncharacterized protein</fullName>
    </submittedName>
</protein>
<dbReference type="EMBL" id="BAEE01000027">
    <property type="protein sequence ID" value="GAB09068.1"/>
    <property type="molecule type" value="Genomic_DNA"/>
</dbReference>
<evidence type="ECO:0000313" key="3">
    <source>
        <dbReference type="Proteomes" id="UP000035088"/>
    </source>
</evidence>
<dbReference type="AlphaFoldDB" id="G7GZP3"/>
<feature type="compositionally biased region" description="Low complexity" evidence="1">
    <location>
        <begin position="410"/>
        <end position="433"/>
    </location>
</feature>
<accession>G7GZP3</accession>
<evidence type="ECO:0000313" key="2">
    <source>
        <dbReference type="EMBL" id="GAB09068.1"/>
    </source>
</evidence>
<feature type="compositionally biased region" description="Low complexity" evidence="1">
    <location>
        <begin position="487"/>
        <end position="512"/>
    </location>
</feature>